<organism evidence="1 2">
    <name type="scientific">Sus scrofa</name>
    <name type="common">Pig</name>
    <dbReference type="NCBI Taxonomy" id="9823"/>
    <lineage>
        <taxon>Eukaryota</taxon>
        <taxon>Metazoa</taxon>
        <taxon>Chordata</taxon>
        <taxon>Craniata</taxon>
        <taxon>Vertebrata</taxon>
        <taxon>Euteleostomi</taxon>
        <taxon>Mammalia</taxon>
        <taxon>Eutheria</taxon>
        <taxon>Laurasiatheria</taxon>
        <taxon>Artiodactyla</taxon>
        <taxon>Suina</taxon>
        <taxon>Suidae</taxon>
        <taxon>Sus</taxon>
    </lineage>
</organism>
<name>A0A8D1Q0D5_PIG</name>
<evidence type="ECO:0000313" key="2">
    <source>
        <dbReference type="Proteomes" id="UP000694724"/>
    </source>
</evidence>
<protein>
    <submittedName>
        <fullName evidence="1">Uncharacterized protein</fullName>
    </submittedName>
</protein>
<dbReference type="Proteomes" id="UP000694724">
    <property type="component" value="Unplaced"/>
</dbReference>
<accession>A0A8D1Q0D5</accession>
<reference evidence="1" key="1">
    <citation type="submission" date="2025-08" db="UniProtKB">
        <authorList>
            <consortium name="Ensembl"/>
        </authorList>
    </citation>
    <scope>IDENTIFICATION</scope>
</reference>
<dbReference type="AlphaFoldDB" id="A0A8D1Q0D5"/>
<proteinExistence type="predicted"/>
<dbReference type="Ensembl" id="ENSSSCT00055018253.1">
    <property type="protein sequence ID" value="ENSSSCP00055014363.1"/>
    <property type="gene ID" value="ENSSSCG00055009375.1"/>
</dbReference>
<sequence length="80" mass="9636">MFVAALFTTAKTWKQPKCPSTDDWIRRRWYRYTMEYYSSIKKNKIMPFLATRMELETLILSEVSQKEKDKYQMISLISGI</sequence>
<evidence type="ECO:0000313" key="1">
    <source>
        <dbReference type="Ensembl" id="ENSSSCP00055014363.1"/>
    </source>
</evidence>